<reference evidence="2" key="2">
    <citation type="submission" date="2021-04" db="EMBL/GenBank/DDBJ databases">
        <authorList>
            <person name="Dong X."/>
        </authorList>
    </citation>
    <scope>NUCLEOTIDE SEQUENCE</scope>
    <source>
        <strain evidence="2">LLY</strain>
    </source>
</reference>
<keyword evidence="3" id="KW-1185">Reference proteome</keyword>
<keyword evidence="1" id="KW-0472">Membrane</keyword>
<keyword evidence="1" id="KW-1133">Transmembrane helix</keyword>
<dbReference type="RefSeq" id="WP_250868457.1">
    <property type="nucleotide sequence ID" value="NZ_JAGSOI010000035.1"/>
</dbReference>
<sequence length="186" mass="20982">MTNSKLPRIHKDQNAWIDLTLSKAALMIASIVILSAFYQLSTDFNDLQAQDQLDAEAFGLKNAIDDIGSSSLDNIRKNATYTFNDKNIARAIVTGEYVRLEKNRNGIIFYSVKPLTFKTIPLKEEDLRNILATNFNGNDGNEDHTIDAKAATVLEILSIKGREELILNTRKRVHIEKTPIYLKNNT</sequence>
<evidence type="ECO:0000313" key="2">
    <source>
        <dbReference type="EMBL" id="MCM1987113.1"/>
    </source>
</evidence>
<gene>
    <name evidence="2" type="ORF">KDK67_08965</name>
</gene>
<reference evidence="2" key="1">
    <citation type="journal article" date="2021" name="mSystems">
        <title>Bacteria and Archaea Synergistically Convert Glycine Betaine to Biogenic Methane in the Formosa Cold Seep of the South China Sea.</title>
        <authorList>
            <person name="Li L."/>
            <person name="Zhang W."/>
            <person name="Zhang S."/>
            <person name="Song L."/>
            <person name="Sun Q."/>
            <person name="Zhang H."/>
            <person name="Xiang H."/>
            <person name="Dong X."/>
        </authorList>
    </citation>
    <scope>NUCLEOTIDE SEQUENCE</scope>
    <source>
        <strain evidence="2">LLY</strain>
    </source>
</reference>
<dbReference type="Proteomes" id="UP001056766">
    <property type="component" value="Unassembled WGS sequence"/>
</dbReference>
<dbReference type="AlphaFoldDB" id="A0A9E4ZH73"/>
<proteinExistence type="predicted"/>
<evidence type="ECO:0000256" key="1">
    <source>
        <dbReference type="SAM" id="Phobius"/>
    </source>
</evidence>
<organism evidence="2 3">
    <name type="scientific">Methanococcoides seepicolus</name>
    <dbReference type="NCBI Taxonomy" id="2828780"/>
    <lineage>
        <taxon>Archaea</taxon>
        <taxon>Methanobacteriati</taxon>
        <taxon>Methanobacteriota</taxon>
        <taxon>Stenosarchaea group</taxon>
        <taxon>Methanomicrobia</taxon>
        <taxon>Methanosarcinales</taxon>
        <taxon>Methanosarcinaceae</taxon>
        <taxon>Methanococcoides</taxon>
    </lineage>
</organism>
<protein>
    <submittedName>
        <fullName evidence="2">Uncharacterized protein</fullName>
    </submittedName>
</protein>
<comment type="caution">
    <text evidence="2">The sequence shown here is derived from an EMBL/GenBank/DDBJ whole genome shotgun (WGS) entry which is preliminary data.</text>
</comment>
<name>A0A9E4ZH73_9EURY</name>
<dbReference type="EMBL" id="JAGSOI010000035">
    <property type="protein sequence ID" value="MCM1987113.1"/>
    <property type="molecule type" value="Genomic_DNA"/>
</dbReference>
<evidence type="ECO:0000313" key="3">
    <source>
        <dbReference type="Proteomes" id="UP001056766"/>
    </source>
</evidence>
<keyword evidence="1" id="KW-0812">Transmembrane</keyword>
<feature type="transmembrane region" description="Helical" evidence="1">
    <location>
        <begin position="21"/>
        <end position="40"/>
    </location>
</feature>
<accession>A0A9E4ZH73</accession>